<name>A0A6L8KLH0_9BURK</name>
<feature type="domain" description="DUF4214" evidence="3">
    <location>
        <begin position="4146"/>
        <end position="4207"/>
    </location>
</feature>
<dbReference type="InterPro" id="IPR050708">
    <property type="entry name" value="T6SS_VgrG/RHS"/>
</dbReference>
<evidence type="ECO:0000259" key="4">
    <source>
        <dbReference type="Pfam" id="PF20148"/>
    </source>
</evidence>
<organism evidence="6 7">
    <name type="scientific">Duganella flavida</name>
    <dbReference type="NCBI Taxonomy" id="2692175"/>
    <lineage>
        <taxon>Bacteria</taxon>
        <taxon>Pseudomonadati</taxon>
        <taxon>Pseudomonadota</taxon>
        <taxon>Betaproteobacteria</taxon>
        <taxon>Burkholderiales</taxon>
        <taxon>Oxalobacteraceae</taxon>
        <taxon>Telluria group</taxon>
        <taxon>Duganella</taxon>
    </lineage>
</organism>
<reference evidence="6 7" key="1">
    <citation type="submission" date="2019-12" db="EMBL/GenBank/DDBJ databases">
        <title>Novel species isolated from a subtropical stream in China.</title>
        <authorList>
            <person name="Lu H."/>
        </authorList>
    </citation>
    <scope>NUCLEOTIDE SEQUENCE [LARGE SCALE GENOMIC DNA]</scope>
    <source>
        <strain evidence="6 7">FT135W</strain>
    </source>
</reference>
<dbReference type="PANTHER" id="PTHR32305">
    <property type="match status" value="1"/>
</dbReference>
<dbReference type="InterPro" id="IPR038255">
    <property type="entry name" value="PBS_linker_sf"/>
</dbReference>
<dbReference type="InterPro" id="IPR006530">
    <property type="entry name" value="YD"/>
</dbReference>
<feature type="transmembrane region" description="Helical" evidence="2">
    <location>
        <begin position="5650"/>
        <end position="5669"/>
    </location>
</feature>
<dbReference type="InterPro" id="IPR056823">
    <property type="entry name" value="TEN-like_YD-shell"/>
</dbReference>
<evidence type="ECO:0000259" key="5">
    <source>
        <dbReference type="Pfam" id="PF25023"/>
    </source>
</evidence>
<dbReference type="EMBL" id="WWCN01000031">
    <property type="protein sequence ID" value="MYM26574.1"/>
    <property type="molecule type" value="Genomic_DNA"/>
</dbReference>
<keyword evidence="1" id="KW-0677">Repeat</keyword>
<gene>
    <name evidence="6" type="ORF">GTP46_28515</name>
</gene>
<dbReference type="Pfam" id="PF25023">
    <property type="entry name" value="TEN_YD-shell"/>
    <property type="match status" value="1"/>
</dbReference>
<dbReference type="Pfam" id="PF13946">
    <property type="entry name" value="DUF4214"/>
    <property type="match status" value="2"/>
</dbReference>
<dbReference type="Gene3D" id="1.10.3130.20">
    <property type="entry name" value="Phycobilisome linker domain"/>
    <property type="match status" value="1"/>
</dbReference>
<proteinExistence type="predicted"/>
<dbReference type="InterPro" id="IPR031325">
    <property type="entry name" value="RHS_repeat"/>
</dbReference>
<dbReference type="Proteomes" id="UP000479335">
    <property type="component" value="Unassembled WGS sequence"/>
</dbReference>
<keyword evidence="2" id="KW-1133">Transmembrane helix</keyword>
<evidence type="ECO:0000313" key="7">
    <source>
        <dbReference type="Proteomes" id="UP000479335"/>
    </source>
</evidence>
<dbReference type="Pfam" id="PF20148">
    <property type="entry name" value="DUF6531"/>
    <property type="match status" value="1"/>
</dbReference>
<evidence type="ECO:0000259" key="3">
    <source>
        <dbReference type="Pfam" id="PF13946"/>
    </source>
</evidence>
<dbReference type="NCBIfam" id="TIGR01643">
    <property type="entry name" value="YD_repeat_2x"/>
    <property type="match status" value="9"/>
</dbReference>
<dbReference type="Gene3D" id="2.180.10.10">
    <property type="entry name" value="RHS repeat-associated core"/>
    <property type="match status" value="10"/>
</dbReference>
<dbReference type="Gene3D" id="3.90.930.1">
    <property type="match status" value="1"/>
</dbReference>
<feature type="transmembrane region" description="Helical" evidence="2">
    <location>
        <begin position="5623"/>
        <end position="5644"/>
    </location>
</feature>
<comment type="caution">
    <text evidence="6">The sequence shown here is derived from an EMBL/GenBank/DDBJ whole genome shotgun (WGS) entry which is preliminary data.</text>
</comment>
<keyword evidence="7" id="KW-1185">Reference proteome</keyword>
<evidence type="ECO:0000313" key="6">
    <source>
        <dbReference type="EMBL" id="MYM26574.1"/>
    </source>
</evidence>
<dbReference type="InterPro" id="IPR045351">
    <property type="entry name" value="DUF6531"/>
</dbReference>
<evidence type="ECO:0000256" key="2">
    <source>
        <dbReference type="SAM" id="Phobius"/>
    </source>
</evidence>
<sequence>MVAIVSGNGLGLTTSSGGTLGRLGLFGNPNLGSTNEAAYVNIANGNLVLQDQDEFLASIGINFSLTRTYNSQGGFNEGLGTNWRTGLVKQIADLTGTLNTAGSTVSRINSDGSRELYTYDSVEGCYISNDGAGSYRKLVGNDSGTWTWSNTDSARDGVNSEEYDSIANGGRLTASNTMQLWEEYLYNDLGQLTQVTDSIGDVTTFDYLGGRIAQIHVQSATSQASSSRTRYDYDALGRLTKVTVDLTPDDNSTADGNIYLTSYTYVDNSSQIASIRQSDGTSLNFTYYDVGPNAKIATVTDGLGQTTRYSYTGNQTTVSDPFGAQTTYTYDPKGQLQSVTLPSVVGSAPQITSYTYDSKGNIATITDARGNLSLYSYDNHGNCIREVNAAGNVITRTFSAENELLTETVWPKGDTAATSQPAPSGLTTTFIYEAKNLRYIVTPERRVKEYSYDSNSLQDSVREYSSSFYPSNGDLSIEALKAWSGALRNSSTLINYTDYLRDARGLVVQTKSYLANAATTALPPNFPTSLPSGITRNGQGLVLTSKNQSTANTPLLTGQDAFLLGSTISFQLKAQGPFRANLLKIGLATWPDLDQQAGVQVINDMLGVYTEKHGDGWGSWNTANYVDCKVKIVTRPSGVITIYLDDDVVGFEALLPPGQELRLFASTSNGPDSGGATAGTSNTVSISNLLVTPPPTVVAASLNSTTMVYDQHGQLLQSINSDKTSSTYSYDALGRQLSATAPNAGAGADTTVYSYDDAHGARSVTLSNGLVTRTTYDAAGRITGSVQSDSAGLVLGRSVNAYDNAGRLRKTLGADGQATYFLYDAAGRQSAAIDANGNLTAYFYNANGQMSRTVQFAKRIDMALLQPTNGIWSQLKLNDLGCDTSDVKNRNTWNAYDKAGRLSATVDATGAVTRYQYDLAGRMVQTTRSATAVPVSSLANTFALDSIADNSSAADLVSRNLYDQDGNLQLEIDAAGYVTEYRYDAAGQKIEMLRRVTALAPNYFTQNPNATAADILTVAGVIATHERYFYNSKNQLAGTLDNGNYLTELKYDLNGNVLSRRHYGNAVTTPGAAKMADLGFAANDSVDQITSYTYNARNQLATETAPGGLLTRYTYDQLGRLTETRIGTGTTRAQRERYDLQGNLIAELSAEGAAVLDTATTAQVEGVWQRYATRYTYNQNGLRLSATDPLGNKTRYYYDAQGKPVYTVNAAGEVTGLSYNAFNQIDAKISYGIRIDAATLSSLDGGQNDAAIATVIARLASTDVDSVTRYEYDGNGHQTAVIDAMGNRSTAHYDVFGRVDATEQQSVPNANVPSAATNPGGRNFYDLDGRLKATLTAGGSLTAYTYNALNQVVDRITYAKPVDFAITSANLNVLLADPGQADPALDSHQRFFYDGRGLMSVQMQSEGVANGKVLWLVIKKEYDANGNLSNSTAYATPLATADAYPAATAATTVVPSGSDKVVVYAYDGANRLAATATAQSASNLNLPDVRLWAVVRNTYDALGNLSATTAYASPYAGAAPTSAKLLTYAVRTTGDATTVYTYDSGNRVKTIAVAQNIANGQVQWAVTGRNYDSAGNLSATTEYATALTSSSASVYPVGTPVVDPTRDRTTTITGYDGAGRPISSTDAEGTVSQLQYDAKGNLIQKTILGATRADDRIVRTVYDLDNRPRYEIDSLGGVTEHRYDAQGNAAAVIRYATPINAALVSSPLAGERTASVQRQLATSGNDRTTTYVYDQNQRLRFTIDGAGYLTENRYDAFGRVQQHLTYPTLLPHADNNLATLMAVVAVATGVNAPHGTVYVYDAQGNVLSTTDKLGFVEKYTYDALGRKLSYTNQLNNVWTYTYDSAGRVLTETAPAVNVYPAGSDTGTAGPLTALTTRYIYDTLGNLISLSEALGSTQARLTGYSYDLVGHQVKTTQTPLAVYNSAAVADASGRTEAAATTHSVTVSYDMLGNAVSSTDIGGATSYKVYDKLGRVRYDIDAMGYATAYERNEFGDVIKLTRYNDVLPNLASFTASDGAGARTLAAVQQDLDLVKNPRPHPELDRVVSTRYDQLGRAVKVSEPQVTVYDQFGINGQYTYLSARTTETRYDAFGGTILQSVYGAYQLADGGAGKTASASTRFYYDQDGRKKAQINALQDDAGGKKGYLTIFTYDGTGNMLSQLESATAISSWSDADYGTIPDSIAADRQVNYTYDNGNRKISENRVQAQAGATIGAAATDIVTSYAYDAIGNLTQTTDANGMVTINYYDALGRVTTIAAVASTTLSPGASWLMPITELRLDAYGNTVVRIDYASGNTATGFSATIGTTVGARALPSTFTSTDRITLTSYDLAGRATKVTDAELKVSYNSYDVYGRLAKHWQTVTNALPSGAITETAFQVNGYDTLGHLIRVETPGNVDLVSNGAANPPATVNTQQTFTFNAFGEVINHRTGRIDGAGVVQTEATEYDNAGHAWRSNSGDGVTKVTMFDAQGNATVVMRSSAASAADPLKSITRASDALTMDDIQRTDTRYDMLGHVVDVNHLHGNDLYYLYRQPDGSWAKDMLPPKQNDANGFLVIGEPHEASSNFAVQYRLQGSSTWLSTAARVQKVNGYSVFSISGLTSGSYEYQVTVTPPGEVPYTRDGGQLTIQSATSTAKVEQLIRLYQLILGRAPDAEGLANWMASVNAGTTMAQIASAMLDAVKTDGKQTFGPTDSNNVILGAIYQNAFGVAPDKQSDVYKTWLARMNLTMVTTTVNPQNPGQIVATTTDNRAQAIADLAQDAAFKARLKPQVNALYNYLVLQGGGISNGAYQAYTGATDSATFAAKLVVDAMSGNVDAIAEGTAQAAKENQPIRIAHIFIGLLGRAAQKDGFNFWLNSLNQSSIEAVANDFFNQDEWKAIQSNPAVNAQTNDQLINRVFNNLIGRAPTSDERTLWAAKLNAAPSSPNYISRGAFVVQLSDQIARYIESDSGKLLDRSNLYNKTVISMGFAQMTQLSQDVPTLIAVGQAVLSGVSPNATIANAVSQVMLYVQAMKNSAAGYNGAATAGALATPRESAQLQLARLYASVLNRAPDSTSFNYWLNQINSGASSFETVANNMLQGEGVKAYPASLSPADFVQKIYQTAFGVPATDHQLLQWTAELASMTRGAVVLDIMAAAVGGGIYVEQNGVSYLNSKVGVGLTYALNAGGNDVALATKIIGLVSHTGSTVDISAAMQEVYNATASMVLANAVATANAANAAATLVSNALAAAQALSAANSSVDAATAAAAKVPMASYALRAAQLYAAILNRGAAGVAGLDLAGFINMSKGLMTTTSDVVAAQGMIDSNPEGLKLFPSAMTGAAFVSALWRQITTSAQLPSGAPLSAADQATWTAMASSRSQFGATAIAMLNKLLLVQRSDLNADPANPAELSARLGFDTRLANLLNGVRSQAESAAALAATALNAANDAQNKASAATQAATAVANARAAASNTNSSYVLDIARLYVGILNRGTGYLPNGTARAGLDYNGMLTASMYDQQGYSLAVRAQDFIDSSEGQKYFGGGQYGPVLNNQQFVDQIFLQVLGRTAGPGNVWLNALNGGQSRGAIASGIIRDLTEGENNQAADFGAAAAFDQRVADALTAFNNDTATTAGIAKSNSDVSAASAAWSDARTTLQNTPSPTNAPAVVAAQRAKTYLASSNTGELIKLLVGFGSSADYNTIVSYVEQMNAGNASFASICSNFCLPLTDLEAFFQNLFSQVLHRTIAANAPDRDGFNWWVNSTKEQQRNGNVNYSNPGYVAYEFFKGCQGELYGTPSAYPRRVRNNFPAEVSSVQSQDNNQANALASSYDAALSNAQQTLANAQYTCNWTYNDLTAKTALNSFAQTLKASLSATITLENKQVTAAAAMSAKLTAQDTATASQNALGSMANGWTTAQLAEFANGANGVSNALPPDYDLSNAMANAAGASIAVALSAQDFASAQAATQQVIQTVQVYSLVLNRKPTLTEVNTALIAFRSGQTLADFSQDLISANPGAYPPGMSNDIFVRMLFTSVRLILLPADNPGLQFWSNAITPSHSRGQVVVDIINSLTKENINADSVTFDTKVTAGVQTIAAAAQSAASSPDVAGFLLSMATFLRAQAQQADASAQAALTPQARAAIQMSQLYVALLGRVPDLPALLNGISQMTSGGIAAAQIAQSILASNEVQSRIPSTASNVDFVTAFYTKGLGRAPDGTELSTLSAQLDAGQLTRAQLVLNAIDAAYAYLGNDIIKLEARTVFMGQVGAAMGSAASTMSNFNSYFGGSFTTDLQSKLTDAVHIYVDRSAEGIDSTTATTTQLHTAPDSIEVDRWGDVTREYDARDRNWYTSIDYNDAGQAIRTVRTGMTQDINGIVTTKQTLGTSTSYDKLGHVLRTEDAKTYVNTYTYDAQGVLWQEFHADNTSAVASVTYANDAFGQHFAVTQNVGVNSYGVTLPGAVVTTYTFDRLGRQTTRTTASVNVSSFDGASTEKQATGTITEKYTYDELGRRITDALNTTAAGIAGSPTLYTRYDLSGNIISTIDGNGLVTNSAYDALNHKTAMRLANNDTPSWRVDGFGRVQSQTDIAGNNSYFEYNASGQMTHQYSLTWDGVARQDLRYSYEDGTGRLLQINYRTNQLGAAEERQITSYTYDRDGNRTSEKTVTNSGRTVQDQVLMYDGFNRLSNIVSRVTNAAYNVHYTYDNNDNRTSEQTVFVNDRGDTKTISVNYGYDKMNRETNVSGTTNTKLATPVVTGGGYTDNNGDPQWNDPVYTYFNDAVIPAHTITYDWRGNRTSDNGETYSYDAAGRLMSIVSGGRTSYRRYDIAGRVVFSSDATADESRLSQYDAGGRLLVQRVATAANSKLKQTINYTDYDKLNNLLRYTVTLSDGKTGQTFNNTYNAKIGAVAMLDTTAVQNFNSNTWKSSQQSYDVNGNLVAVQQYDDKDRTKPSANGLTTIINDANGHVLEKTQNAVVTHSLIANDMLIGSSSANLETFSSVYESATAPSVANQPTVYAVQSDAETLMSVAQAIWGDQRLWYLIADANGGIGSTLKAGQQLIIPQRVNTILNGYLSFTPYNKAEVVGDTAPHLDMPAPQSSGGGGCGGIGKLIMVAVAVAVTIYTAGALSSYAATGILDTMAAGASALAGGVQVAGVTAAAAGFTGGAIAGAIGSVASQAVGNLIGAQDGFSWNSVALSAIGSGASAGIANTANGIGSSLLGSGSNLSYPQIAARAVVSNLASQSVANITGLQRGFSWANVATSYASAYAGAFAGDAMQSALSAKDSVLAAMVGNAQQLAVRTVGGFAAGATASILRGGHVNVAQIATDAFGNALGSSLAASSSGTPDLSANEWDKIKQEVMSGDRYASTAMDPRQNWVTVARGGRLSPNPDGPDFPAGVLDDGEEYTKQTYSEGDRSFPVAQTARGVYAYPAQVVPSDEAPTTPMQQVIVSGKAEREALLAAEASAAAPYVSDKSGSLGSGLYDWANDRRSTAAYMATGVYDATMRSGYMNTIHSASDAAVATIDTLGEGNIQQVRNAAEEVSNLRNITRTATQGKLTPWGGYLSRAIEGQTPTFDQRYADRAAKLIKSGVAQPTEFQILRGVAAGAGRSHATVTNLTTASRYLGPFATLGAVGMSGYEIYKAAPNDRLRIGVSESTGMLGGLAGGALGTAASVAGLTGLAALTGIAAIASAPVLMVGGLALGGYAAYQGGHWGRAFGDYSYRLMNGN</sequence>
<keyword evidence="2" id="KW-0472">Membrane</keyword>
<feature type="domain" description="Teneurin-like YD-shell" evidence="5">
    <location>
        <begin position="704"/>
        <end position="851"/>
    </location>
</feature>
<dbReference type="RefSeq" id="WP_161010010.1">
    <property type="nucleotide sequence ID" value="NZ_WWCN01000031.1"/>
</dbReference>
<evidence type="ECO:0000256" key="1">
    <source>
        <dbReference type="ARBA" id="ARBA00022737"/>
    </source>
</evidence>
<feature type="domain" description="DUF4214" evidence="3">
    <location>
        <begin position="3038"/>
        <end position="3075"/>
    </location>
</feature>
<accession>A0A6L8KLH0</accession>
<keyword evidence="2" id="KW-0812">Transmembrane</keyword>
<protein>
    <submittedName>
        <fullName evidence="6">DUF4214 domain-containing protein</fullName>
    </submittedName>
</protein>
<dbReference type="InterPro" id="IPR025282">
    <property type="entry name" value="DUF4214"/>
</dbReference>
<dbReference type="Pfam" id="PF05593">
    <property type="entry name" value="RHS_repeat"/>
    <property type="match status" value="9"/>
</dbReference>
<feature type="domain" description="DUF6531" evidence="4">
    <location>
        <begin position="40"/>
        <end position="92"/>
    </location>
</feature>
<dbReference type="PANTHER" id="PTHR32305:SF15">
    <property type="entry name" value="PROTEIN RHSA-RELATED"/>
    <property type="match status" value="1"/>
</dbReference>